<dbReference type="PROSITE" id="PS50005">
    <property type="entry name" value="TPR"/>
    <property type="match status" value="1"/>
</dbReference>
<keyword evidence="6 9" id="KW-0802">TPR repeat</keyword>
<sequence>MPSIMKKGSMKAKAKLSMKEQGLSASERGRQFYAQKDYESALEAFSEAVECSTEHLLLNALDNRAATLEKLDRLRAALRDARRMIEIMPKFAKGYLRCGKILQLSKHNDLAIQIYERGLKKVKISEDKTADQHRVILQDQHNKLRRAMNPKKTLDPLAYLPLELAVMVCKHLSMRDRVICLAVSRSWRHLLEHTPDLWTTLDTSYVKKGMSMKSLKIHLRRSKYTVDFARITIKAGFDTARMHFLTRCCKELRELRIEGVGMIGESLSEPIEDAKKLQILYVSDKTEVSLGTVQSCTRKCQSIVDMTCLRVKGSGTVLRQGAWPKNEHVKRLELHADKEGRFERRSQLDIIPLMHACPNLTSAILPQWRVMATVFDLEPWKFLETLDLTNTQITQFPKLPATLKHLTLADNPLLTIRSQEELLALTALPLLETFNCHTTALDAASVMHITSESILQGHLKKLYIGGRMNADDQTPVELEFPSSGTVEELSLACLHLTDRRALQVVGLFPNLRKLDLSNTKITGVAVKEFVGKGITSLKLNECDDISTDAIEWARGKGISVEYKFPSQVAGAQGFAARAAASGS</sequence>
<dbReference type="AlphaFoldDB" id="A0A1L7WJS7"/>
<dbReference type="GO" id="GO:0006281">
    <property type="term" value="P:DNA repair"/>
    <property type="evidence" value="ECO:0007669"/>
    <property type="project" value="UniProtKB-KW"/>
</dbReference>
<proteinExistence type="inferred from homology"/>
<dbReference type="SMART" id="SM00256">
    <property type="entry name" value="FBOX"/>
    <property type="match status" value="1"/>
</dbReference>
<feature type="repeat" description="TPR" evidence="9">
    <location>
        <begin position="22"/>
        <end position="55"/>
    </location>
</feature>
<evidence type="ECO:0000256" key="3">
    <source>
        <dbReference type="ARBA" id="ARBA00022454"/>
    </source>
</evidence>
<keyword evidence="5" id="KW-0227">DNA damage</keyword>
<evidence type="ECO:0000256" key="6">
    <source>
        <dbReference type="ARBA" id="ARBA00022803"/>
    </source>
</evidence>
<dbReference type="PANTHER" id="PTHR22904:SF523">
    <property type="entry name" value="STRESS-INDUCED-PHOSPHOPROTEIN 1"/>
    <property type="match status" value="1"/>
</dbReference>
<dbReference type="OrthoDB" id="629492at2759"/>
<evidence type="ECO:0000259" key="11">
    <source>
        <dbReference type="PROSITE" id="PS50181"/>
    </source>
</evidence>
<dbReference type="GO" id="GO:0006325">
    <property type="term" value="P:chromatin organization"/>
    <property type="evidence" value="ECO:0007669"/>
    <property type="project" value="UniProtKB-KW"/>
</dbReference>
<dbReference type="Proteomes" id="UP000184330">
    <property type="component" value="Unassembled WGS sequence"/>
</dbReference>
<dbReference type="Gene3D" id="1.25.40.10">
    <property type="entry name" value="Tetratricopeptide repeat domain"/>
    <property type="match status" value="1"/>
</dbReference>
<dbReference type="PANTHER" id="PTHR22904">
    <property type="entry name" value="TPR REPEAT CONTAINING PROTEIN"/>
    <property type="match status" value="1"/>
</dbReference>
<dbReference type="InterPro" id="IPR001611">
    <property type="entry name" value="Leu-rich_rpt"/>
</dbReference>
<dbReference type="InterPro" id="IPR036047">
    <property type="entry name" value="F-box-like_dom_sf"/>
</dbReference>
<dbReference type="GO" id="GO:0005694">
    <property type="term" value="C:chromosome"/>
    <property type="evidence" value="ECO:0007669"/>
    <property type="project" value="UniProtKB-SubCell"/>
</dbReference>
<evidence type="ECO:0000256" key="5">
    <source>
        <dbReference type="ARBA" id="ARBA00022763"/>
    </source>
</evidence>
<gene>
    <name evidence="12" type="ORF">PAC_02917</name>
</gene>
<dbReference type="Pfam" id="PF00560">
    <property type="entry name" value="LRR_1"/>
    <property type="match status" value="1"/>
</dbReference>
<evidence type="ECO:0000256" key="4">
    <source>
        <dbReference type="ARBA" id="ARBA00022737"/>
    </source>
</evidence>
<dbReference type="InterPro" id="IPR011990">
    <property type="entry name" value="TPR-like_helical_dom_sf"/>
</dbReference>
<accession>A0A1L7WJS7</accession>
<comment type="subcellular location">
    <subcellularLocation>
        <location evidence="1">Chromosome</location>
    </subcellularLocation>
</comment>
<keyword evidence="13" id="KW-1185">Reference proteome</keyword>
<evidence type="ECO:0000256" key="8">
    <source>
        <dbReference type="ARBA" id="ARBA00023204"/>
    </source>
</evidence>
<dbReference type="InterPro" id="IPR001810">
    <property type="entry name" value="F-box_dom"/>
</dbReference>
<dbReference type="Pfam" id="PF12937">
    <property type="entry name" value="F-box-like"/>
    <property type="match status" value="1"/>
</dbReference>
<dbReference type="PROSITE" id="PS50181">
    <property type="entry name" value="FBOX"/>
    <property type="match status" value="1"/>
</dbReference>
<keyword evidence="3" id="KW-0158">Chromosome</keyword>
<reference evidence="12 13" key="1">
    <citation type="submission" date="2016-03" db="EMBL/GenBank/DDBJ databases">
        <authorList>
            <person name="Ploux O."/>
        </authorList>
    </citation>
    <scope>NUCLEOTIDE SEQUENCE [LARGE SCALE GENOMIC DNA]</scope>
    <source>
        <strain evidence="12 13">UAMH 11012</strain>
    </source>
</reference>
<dbReference type="GO" id="GO:0051879">
    <property type="term" value="F:Hsp90 protein binding"/>
    <property type="evidence" value="ECO:0007669"/>
    <property type="project" value="TreeGrafter"/>
</dbReference>
<protein>
    <recommendedName>
        <fullName evidence="11">F-box domain-containing protein</fullName>
    </recommendedName>
</protein>
<dbReference type="InterPro" id="IPR019734">
    <property type="entry name" value="TPR_rpt"/>
</dbReference>
<keyword evidence="7" id="KW-0156">Chromatin regulator</keyword>
<name>A0A1L7WJS7_9HELO</name>
<evidence type="ECO:0000256" key="10">
    <source>
        <dbReference type="SAM" id="MobiDB-lite"/>
    </source>
</evidence>
<evidence type="ECO:0000313" key="13">
    <source>
        <dbReference type="Proteomes" id="UP000184330"/>
    </source>
</evidence>
<dbReference type="Gene3D" id="1.20.1280.50">
    <property type="match status" value="1"/>
</dbReference>
<evidence type="ECO:0000256" key="7">
    <source>
        <dbReference type="ARBA" id="ARBA00022853"/>
    </source>
</evidence>
<evidence type="ECO:0000256" key="1">
    <source>
        <dbReference type="ARBA" id="ARBA00004286"/>
    </source>
</evidence>
<dbReference type="SUPFAM" id="SSF52047">
    <property type="entry name" value="RNI-like"/>
    <property type="match status" value="1"/>
</dbReference>
<keyword evidence="4" id="KW-0677">Repeat</keyword>
<comment type="similarity">
    <text evidence="2">Belongs to the Tonsoku family.</text>
</comment>
<dbReference type="EMBL" id="FJOG01000003">
    <property type="protein sequence ID" value="CZR53039.1"/>
    <property type="molecule type" value="Genomic_DNA"/>
</dbReference>
<dbReference type="Gene3D" id="3.80.10.10">
    <property type="entry name" value="Ribonuclease Inhibitor"/>
    <property type="match status" value="1"/>
</dbReference>
<dbReference type="SMART" id="SM00028">
    <property type="entry name" value="TPR"/>
    <property type="match status" value="3"/>
</dbReference>
<evidence type="ECO:0000256" key="2">
    <source>
        <dbReference type="ARBA" id="ARBA00010999"/>
    </source>
</evidence>
<dbReference type="STRING" id="576137.A0A1L7WJS7"/>
<keyword evidence="8" id="KW-0234">DNA repair</keyword>
<evidence type="ECO:0000313" key="12">
    <source>
        <dbReference type="EMBL" id="CZR53039.1"/>
    </source>
</evidence>
<feature type="domain" description="F-box" evidence="11">
    <location>
        <begin position="154"/>
        <end position="201"/>
    </location>
</feature>
<organism evidence="12 13">
    <name type="scientific">Phialocephala subalpina</name>
    <dbReference type="NCBI Taxonomy" id="576137"/>
    <lineage>
        <taxon>Eukaryota</taxon>
        <taxon>Fungi</taxon>
        <taxon>Dikarya</taxon>
        <taxon>Ascomycota</taxon>
        <taxon>Pezizomycotina</taxon>
        <taxon>Leotiomycetes</taxon>
        <taxon>Helotiales</taxon>
        <taxon>Mollisiaceae</taxon>
        <taxon>Phialocephala</taxon>
        <taxon>Phialocephala fortinii species complex</taxon>
    </lineage>
</organism>
<feature type="region of interest" description="Disordered" evidence="10">
    <location>
        <begin position="1"/>
        <end position="22"/>
    </location>
</feature>
<dbReference type="SUPFAM" id="SSF48452">
    <property type="entry name" value="TPR-like"/>
    <property type="match status" value="1"/>
</dbReference>
<evidence type="ECO:0000256" key="9">
    <source>
        <dbReference type="PROSITE-ProRule" id="PRU00339"/>
    </source>
</evidence>
<dbReference type="SUPFAM" id="SSF81383">
    <property type="entry name" value="F-box domain"/>
    <property type="match status" value="1"/>
</dbReference>
<dbReference type="InterPro" id="IPR032675">
    <property type="entry name" value="LRR_dom_sf"/>
</dbReference>